<dbReference type="InterPro" id="IPR029028">
    <property type="entry name" value="Alpha/beta_knot_MTases"/>
</dbReference>
<dbReference type="PANTHER" id="PTHR46417:SF1">
    <property type="entry name" value="TRNA (GUANINE-N(1)-)-METHYLTRANSFERASE"/>
    <property type="match status" value="1"/>
</dbReference>
<evidence type="ECO:0000313" key="2">
    <source>
        <dbReference type="EMBL" id="PIT98231.1"/>
    </source>
</evidence>
<dbReference type="SUPFAM" id="SSF75217">
    <property type="entry name" value="alpha/beta knot"/>
    <property type="match status" value="1"/>
</dbReference>
<reference evidence="3" key="1">
    <citation type="submission" date="2017-09" db="EMBL/GenBank/DDBJ databases">
        <title>Depth-based differentiation of microbial function through sediment-hosted aquifers and enrichment of novel symbionts in the deep terrestrial subsurface.</title>
        <authorList>
            <person name="Probst A.J."/>
            <person name="Ladd B."/>
            <person name="Jarett J.K."/>
            <person name="Geller-Mcgrath D.E."/>
            <person name="Sieber C.M.K."/>
            <person name="Emerson J.B."/>
            <person name="Anantharaman K."/>
            <person name="Thomas B.C."/>
            <person name="Malmstrom R."/>
            <person name="Stieglmeier M."/>
            <person name="Klingl A."/>
            <person name="Woyke T."/>
            <person name="Ryan C.M."/>
            <person name="Banfield J.F."/>
        </authorList>
    </citation>
    <scope>NUCLEOTIDE SEQUENCE [LARGE SCALE GENOMIC DNA]</scope>
</reference>
<dbReference type="PANTHER" id="PTHR46417">
    <property type="entry name" value="TRNA (GUANINE-N(1)-)-METHYLTRANSFERASE"/>
    <property type="match status" value="1"/>
</dbReference>
<accession>A0A2M6WZJ8</accession>
<evidence type="ECO:0000313" key="3">
    <source>
        <dbReference type="Proteomes" id="UP000230731"/>
    </source>
</evidence>
<keyword evidence="2" id="KW-0808">Transferase</keyword>
<dbReference type="InterPro" id="IPR002649">
    <property type="entry name" value="tRNA_m1G_MeTrfase_TrmD"/>
</dbReference>
<dbReference type="Proteomes" id="UP000230731">
    <property type="component" value="Unassembled WGS sequence"/>
</dbReference>
<dbReference type="InterPro" id="IPR016009">
    <property type="entry name" value="tRNA_MeTrfase_TRMD/TRM10"/>
</dbReference>
<dbReference type="InterPro" id="IPR029026">
    <property type="entry name" value="tRNA_m1G_MTases_N"/>
</dbReference>
<feature type="domain" description="tRNA methyltransferase TRMD/TRM10-type" evidence="1">
    <location>
        <begin position="1"/>
        <end position="75"/>
    </location>
</feature>
<dbReference type="Pfam" id="PF01746">
    <property type="entry name" value="tRNA_m1G_MT"/>
    <property type="match status" value="1"/>
</dbReference>
<dbReference type="GO" id="GO:0052906">
    <property type="term" value="F:tRNA (guanine(37)-N1)-methyltransferase activity"/>
    <property type="evidence" value="ECO:0007669"/>
    <property type="project" value="InterPro"/>
</dbReference>
<dbReference type="AlphaFoldDB" id="A0A2M6WZJ8"/>
<organism evidence="2 3">
    <name type="scientific">Candidatus Andersenbacteria bacterium CG10_big_fil_rev_8_21_14_0_10_54_11</name>
    <dbReference type="NCBI Taxonomy" id="1974485"/>
    <lineage>
        <taxon>Bacteria</taxon>
        <taxon>Candidatus Anderseniibacteriota</taxon>
    </lineage>
</organism>
<name>A0A2M6WZJ8_9BACT</name>
<protein>
    <submittedName>
        <fullName evidence="2">tRNA (Guanosine(37)-N1)-methyltransferase TrmD</fullName>
    </submittedName>
</protein>
<dbReference type="EMBL" id="PEZP01000022">
    <property type="protein sequence ID" value="PIT98231.1"/>
    <property type="molecule type" value="Genomic_DNA"/>
</dbReference>
<comment type="caution">
    <text evidence="2">The sequence shown here is derived from an EMBL/GenBank/DDBJ whole genome shotgun (WGS) entry which is preliminary data.</text>
</comment>
<feature type="non-terminal residue" evidence="2">
    <location>
        <position position="76"/>
    </location>
</feature>
<dbReference type="GO" id="GO:0005829">
    <property type="term" value="C:cytosol"/>
    <property type="evidence" value="ECO:0007669"/>
    <property type="project" value="TreeGrafter"/>
</dbReference>
<proteinExistence type="predicted"/>
<sequence length="76" mass="8466">MRFDILTLFPELFAPHISASVIGRGREQGLLDVQVHDIREYATDKHRMVDDTPYGGGAGMVMKVEPIDRALQAVRG</sequence>
<evidence type="ECO:0000259" key="1">
    <source>
        <dbReference type="Pfam" id="PF01746"/>
    </source>
</evidence>
<dbReference type="Gene3D" id="3.40.1280.10">
    <property type="match status" value="1"/>
</dbReference>
<keyword evidence="2" id="KW-0489">Methyltransferase</keyword>
<gene>
    <name evidence="2" type="ORF">COT71_01835</name>
</gene>
<dbReference type="GO" id="GO:0002939">
    <property type="term" value="P:tRNA N1-guanine methylation"/>
    <property type="evidence" value="ECO:0007669"/>
    <property type="project" value="TreeGrafter"/>
</dbReference>